<reference evidence="1 2" key="1">
    <citation type="submission" date="2017-06" db="EMBL/GenBank/DDBJ databases">
        <authorList>
            <consortium name="Pathogen Informatics"/>
        </authorList>
    </citation>
    <scope>NUCLEOTIDE SEQUENCE [LARGE SCALE GENOMIC DNA]</scope>
    <source>
        <strain evidence="1 2">NCTC10570</strain>
    </source>
</reference>
<name>A0A239TBF9_9FIRM</name>
<dbReference type="SUPFAM" id="SSF53067">
    <property type="entry name" value="Actin-like ATPase domain"/>
    <property type="match status" value="2"/>
</dbReference>
<evidence type="ECO:0000313" key="2">
    <source>
        <dbReference type="Proteomes" id="UP000215383"/>
    </source>
</evidence>
<dbReference type="PANTHER" id="PTHR42749:SF1">
    <property type="entry name" value="CELL SHAPE-DETERMINING PROTEIN MREB"/>
    <property type="match status" value="1"/>
</dbReference>
<dbReference type="EMBL" id="LT906446">
    <property type="protein sequence ID" value="SNU94193.1"/>
    <property type="molecule type" value="Genomic_DNA"/>
</dbReference>
<dbReference type="Proteomes" id="UP000215383">
    <property type="component" value="Chromosome 1"/>
</dbReference>
<sequence>MSVSKGILSTIFRGFTEDVLKETIFKDLKGKQRLEVKKIKEYLKDLSIKVDTPINNSEQLKQYFLNSKVDESVLKILMKKCFNEAGINFDTIEFDKILDRKMCWNIFESIFNIYPITNSKVSDRKMKTEEVNDKEQEILKKSKIQNINSISIKNLQEIYDKANKIYMEEKLDICEFDLTENMPVTMQDDFYMIINDENLAINTNCVGLVNCNENKVVAVGYLKVIDEKYYLIFAEKNIDYNSFEKNSSFKVIVFPVDSDLSLKNRDITLYEKECNIYYKKLEDTNNALCIDFGTSNTTAGSYKILNPNADYEHSVELVKFLDVTNNDIEKEIFPTIVYVKSCENEKIEYLFGYEAKKTIIDNDYDTKASVFYEIKRWINDIDEVEEVFDEKGKKRAVLRREILKAYIQHVIILSERYFKKHFKRIHFSAPIKLKEIFIGEMKNLFKYEYEIIPSSSSLDEGIAIIYNHIADNMKKNSNKHEKVMILDCGGGTTDLASCEYEYDLSGYNKKIEIKTRFENGNFNFGGNNITYRILQLLKIKLANHLRGNNNNKDIIKTLLKDDENDILSQVDDAIRNNQLINVKKDIYKDFDLAYQHAEKYIPTRFSECKLMNEKRKYKRNYYYLWQMAEAIKVEFHRINDLVAIDFNKEEDRYIYAKNVEQYYLYVNNGQKLEQYNNPMKDIEITIKEVRMVLFSDIYILLSSLLKDYSGVEDKKLLEYNKYKLSGQSCKINLFHELLKEFIPGKRIRYKGKSSNDSSRLKMACICGCIEYMRDKESGYIDPNMNIDKPKMIYNVYHIKQNGEELVLGMNKCNIVVSSQKGKHLEFIVRDNNNIEQKRFTYDFVNGYKMNKCIQIGELISMMSQNAYISEFNIENAIREKLESIDASDRPIVVCILPSRVKYGMNIYQILVDEKGYYIQENNRFECFESLETFFDGMR</sequence>
<evidence type="ECO:0000313" key="1">
    <source>
        <dbReference type="EMBL" id="SNU94193.1"/>
    </source>
</evidence>
<dbReference type="AlphaFoldDB" id="A0A239TBF9"/>
<dbReference type="eggNOG" id="COG0443">
    <property type="taxonomic scope" value="Bacteria"/>
</dbReference>
<protein>
    <submittedName>
        <fullName evidence="1">Uncharacterized protein conserved in bacteria, putative virulence factor</fullName>
    </submittedName>
</protein>
<dbReference type="InterPro" id="IPR043129">
    <property type="entry name" value="ATPase_NBD"/>
</dbReference>
<proteinExistence type="predicted"/>
<dbReference type="Gene3D" id="3.30.420.40">
    <property type="match status" value="2"/>
</dbReference>
<dbReference type="PANTHER" id="PTHR42749">
    <property type="entry name" value="CELL SHAPE-DETERMINING PROTEIN MREB"/>
    <property type="match status" value="1"/>
</dbReference>
<dbReference type="Gene3D" id="3.90.640.10">
    <property type="entry name" value="Actin, Chain A, domain 4"/>
    <property type="match status" value="1"/>
</dbReference>
<gene>
    <name evidence="1" type="ORF">SAMEA4364220_00163</name>
</gene>
<keyword evidence="2" id="KW-1185">Reference proteome</keyword>
<accession>A0A239TBF9</accession>
<organism evidence="1 2">
    <name type="scientific">Megamonas hypermegale</name>
    <dbReference type="NCBI Taxonomy" id="158847"/>
    <lineage>
        <taxon>Bacteria</taxon>
        <taxon>Bacillati</taxon>
        <taxon>Bacillota</taxon>
        <taxon>Negativicutes</taxon>
        <taxon>Selenomonadales</taxon>
        <taxon>Selenomonadaceae</taxon>
        <taxon>Megamonas</taxon>
    </lineage>
</organism>